<dbReference type="GO" id="GO:0009507">
    <property type="term" value="C:chloroplast"/>
    <property type="evidence" value="ECO:0007669"/>
    <property type="project" value="UniProtKB-SubCell"/>
</dbReference>
<organism evidence="6 7">
    <name type="scientific">Bigelowiella natans</name>
    <name type="common">Pedinomonas minutissima</name>
    <name type="synonym">Chlorarachnion sp. (strain CCMP621)</name>
    <dbReference type="NCBI Taxonomy" id="227086"/>
    <lineage>
        <taxon>Eukaryota</taxon>
        <taxon>Sar</taxon>
        <taxon>Rhizaria</taxon>
        <taxon>Cercozoa</taxon>
        <taxon>Chlorarachniophyceae</taxon>
        <taxon>Bigelowiella</taxon>
    </lineage>
</organism>
<geneLocation type="nucleomorph" evidence="6"/>
<dbReference type="GO" id="GO:0003735">
    <property type="term" value="F:structural constituent of ribosome"/>
    <property type="evidence" value="ECO:0007669"/>
    <property type="project" value="InterPro"/>
</dbReference>
<reference evidence="6 7" key="1">
    <citation type="journal article" date="2006" name="Proc. Natl. Acad. Sci. U.S.A.">
        <title>Complete nucleotide sequence of the chlorarachniophyte nucleomorph: nature's smallest nucleus.</title>
        <authorList>
            <person name="Gilson P.R."/>
            <person name="Su V."/>
            <person name="Slamovits C.H."/>
            <person name="Reith M.E."/>
            <person name="Keeling P.J."/>
            <person name="McFadden G.I."/>
        </authorList>
    </citation>
    <scope>NUCLEOTIDE SEQUENCE [LARGE SCALE GENOMIC DNA]</scope>
    <source>
        <strain evidence="7">CCMP621</strain>
    </source>
</reference>
<accession>Q3LWB9</accession>
<sequence>MINNKYIKKYLFGILHILSTKNDTIIHVTDITGSETISRISSGIVATNGKDKKSNYCAMLATQKVSNVCKVLGINALHIKIRARGGNASHLISTGAHTVVTTLVRLGFKIGRIEDTTPTPTNGTRRKEFEFCIFMKKKKNNSLII</sequence>
<evidence type="ECO:0000256" key="4">
    <source>
        <dbReference type="ARBA" id="ARBA00023274"/>
    </source>
</evidence>
<dbReference type="SUPFAM" id="SSF53137">
    <property type="entry name" value="Translational machinery components"/>
    <property type="match status" value="1"/>
</dbReference>
<dbReference type="PROSITE" id="PS00054">
    <property type="entry name" value="RIBOSOMAL_S11"/>
    <property type="match status" value="1"/>
</dbReference>
<dbReference type="Proteomes" id="UP000243425">
    <property type="component" value="Nucleomorph 2"/>
</dbReference>
<dbReference type="InterPro" id="IPR018102">
    <property type="entry name" value="Ribosomal_uS11_CS"/>
</dbReference>
<keyword evidence="3 5" id="KW-0689">Ribosomal protein</keyword>
<dbReference type="Gene3D" id="3.30.420.80">
    <property type="entry name" value="Ribosomal protein S11"/>
    <property type="match status" value="1"/>
</dbReference>
<dbReference type="RefSeq" id="XP_001712859.1">
    <property type="nucleotide sequence ID" value="XM_001712807.1"/>
</dbReference>
<evidence type="ECO:0000256" key="5">
    <source>
        <dbReference type="RuleBase" id="RU003629"/>
    </source>
</evidence>
<dbReference type="HAMAP" id="MF_01310">
    <property type="entry name" value="Ribosomal_uS11"/>
    <property type="match status" value="1"/>
</dbReference>
<dbReference type="GeneID" id="5788253"/>
<proteinExistence type="inferred from homology"/>
<evidence type="ECO:0000256" key="3">
    <source>
        <dbReference type="ARBA" id="ARBA00022980"/>
    </source>
</evidence>
<gene>
    <name evidence="6" type="primary">rps14</name>
</gene>
<dbReference type="AlphaFoldDB" id="Q3LWB9"/>
<dbReference type="Pfam" id="PF00411">
    <property type="entry name" value="Ribosomal_S11"/>
    <property type="match status" value="1"/>
</dbReference>
<evidence type="ECO:0000256" key="1">
    <source>
        <dbReference type="ARBA" id="ARBA00004229"/>
    </source>
</evidence>
<name>Q3LWB9_BIGNA</name>
<evidence type="ECO:0000256" key="2">
    <source>
        <dbReference type="ARBA" id="ARBA00006194"/>
    </source>
</evidence>
<comment type="similarity">
    <text evidence="2 5">Belongs to the universal ribosomal protein uS11 family.</text>
</comment>
<dbReference type="GO" id="GO:0005840">
    <property type="term" value="C:ribosome"/>
    <property type="evidence" value="ECO:0007669"/>
    <property type="project" value="UniProtKB-KW"/>
</dbReference>
<evidence type="ECO:0000313" key="6">
    <source>
        <dbReference type="EMBL" id="ABA27247.1"/>
    </source>
</evidence>
<dbReference type="GO" id="GO:0006412">
    <property type="term" value="P:translation"/>
    <property type="evidence" value="ECO:0007669"/>
    <property type="project" value="InterPro"/>
</dbReference>
<dbReference type="PANTHER" id="PTHR11759">
    <property type="entry name" value="40S RIBOSOMAL PROTEIN S14/30S RIBOSOMAL PROTEIN S11"/>
    <property type="match status" value="1"/>
</dbReference>
<dbReference type="InterPro" id="IPR001971">
    <property type="entry name" value="Ribosomal_uS11"/>
</dbReference>
<evidence type="ECO:0000313" key="7">
    <source>
        <dbReference type="Proteomes" id="UP000243425"/>
    </source>
</evidence>
<dbReference type="InterPro" id="IPR036967">
    <property type="entry name" value="Ribosomal_uS11_sf"/>
</dbReference>
<keyword evidence="4 5" id="KW-0687">Ribonucleoprotein</keyword>
<protein>
    <submittedName>
        <fullName evidence="6">Ribosomal protein S14</fullName>
    </submittedName>
</protein>
<dbReference type="EMBL" id="DQ158857">
    <property type="protein sequence ID" value="ABA27247.1"/>
    <property type="molecule type" value="Genomic_DNA"/>
</dbReference>
<keyword evidence="6" id="KW-0542">Nucleomorph</keyword>
<dbReference type="PIRSF" id="PIRSF002131">
    <property type="entry name" value="Ribosomal_S11"/>
    <property type="match status" value="1"/>
</dbReference>
<dbReference type="GO" id="GO:1990904">
    <property type="term" value="C:ribonucleoprotein complex"/>
    <property type="evidence" value="ECO:0007669"/>
    <property type="project" value="UniProtKB-KW"/>
</dbReference>
<comment type="subcellular location">
    <subcellularLocation>
        <location evidence="1">Plastid</location>
        <location evidence="1">Chloroplast</location>
    </subcellularLocation>
</comment>